<name>A0A085WNY6_9BACT</name>
<dbReference type="Gene3D" id="1.10.530.10">
    <property type="match status" value="1"/>
</dbReference>
<sequence>MGGLRGAWVVLACVGVLGGRAVWAQAPGEEAPSDEVLSEEQLEQLLDSPAEQPSGADLNEAMFGLEQLTPYFAEGTLAKARAEYDRGRYRKARTLLSQEQQTLPVRFLMAQSALNLRDDVTAAEEFAALAEEYVPLRDHCLMRAAQSNEKLRKLELAATQYQAVDPSSPLYPDARFNLARVLERRRDLNGALNALAELIESRKARGPDAVRMQALLATCDLARKQGLYNVEHKALLEVWATSPLSREAERARRRLQGLPLPLKWRVRRADALVDLHRNHAAMELLDGVVPHVALPDPVGCNARLIYGEALRKERQHHKAIQVLSPVVEQCHLPEVRPQALYVLGYSQSVVDKDAAVGTYDTLARDYPEHGYADDALFFAGWLFQRKGELDAAMTRYDELARKYPTGNFASEALFRSYWLHQRRGEHAAALGALQAVEKMPQAARTDEALWRARYWIARTMEMQNEVPAALAGYERIAADRPATWYGMLARSRLALLAPGRLVRAPPVSATPIAMVAPVSTAPVSVAPASVAPVSGAPVSATSATLTSMQTVAPEPTAEPAVIWPLPMGGLAKDPRFAAGVELIRLGMSGAVQELLAVEQRALPEGPARLLYQIVQRTGRGWAARKVARSTLRDEVRGPLSSTSRPIWEATWPLAFRTLIERQAKTNRLDPDLLQGLIREESRFNPRARSSTGALGLTQLMPATARQVAASLKLAAVGEQTLLQPDQNVRIGAAYLGQLLKHFGGNAAYAVAAYNAGPGAVERWRKALPQADLDEWVEHITFDETRDYVKNVLGSYNAYKQLYGSQSPLLQITTMTPANGAGLAEREAGMGGSGSEVLQK</sequence>
<dbReference type="STRING" id="394096.DB31_6374"/>
<dbReference type="CDD" id="cd13401">
    <property type="entry name" value="Slt70-like"/>
    <property type="match status" value="1"/>
</dbReference>
<protein>
    <submittedName>
        <fullName evidence="4">Soluble lytic murein transglycosylase</fullName>
    </submittedName>
</protein>
<reference evidence="4 5" key="1">
    <citation type="submission" date="2014-04" db="EMBL/GenBank/DDBJ databases">
        <title>Genome assembly of Hyalangium minutum DSM 14724.</title>
        <authorList>
            <person name="Sharma G."/>
            <person name="Subramanian S."/>
        </authorList>
    </citation>
    <scope>NUCLEOTIDE SEQUENCE [LARGE SCALE GENOMIC DNA]</scope>
    <source>
        <strain evidence="4 5">DSM 14724</strain>
    </source>
</reference>
<dbReference type="PATRIC" id="fig|394096.3.peg.2473"/>
<dbReference type="InterPro" id="IPR008258">
    <property type="entry name" value="Transglycosylase_SLT_dom_1"/>
</dbReference>
<dbReference type="Pfam" id="PF13174">
    <property type="entry name" value="TPR_6"/>
    <property type="match status" value="1"/>
</dbReference>
<evidence type="ECO:0000259" key="3">
    <source>
        <dbReference type="Pfam" id="PF01464"/>
    </source>
</evidence>
<keyword evidence="5" id="KW-1185">Reference proteome</keyword>
<dbReference type="SUPFAM" id="SSF48435">
    <property type="entry name" value="Bacterial muramidases"/>
    <property type="match status" value="1"/>
</dbReference>
<dbReference type="PANTHER" id="PTHR37423:SF2">
    <property type="entry name" value="MEMBRANE-BOUND LYTIC MUREIN TRANSGLYCOSYLASE C"/>
    <property type="match status" value="1"/>
</dbReference>
<dbReference type="GO" id="GO:0042597">
    <property type="term" value="C:periplasmic space"/>
    <property type="evidence" value="ECO:0007669"/>
    <property type="project" value="InterPro"/>
</dbReference>
<dbReference type="SUPFAM" id="SSF48452">
    <property type="entry name" value="TPR-like"/>
    <property type="match status" value="1"/>
</dbReference>
<dbReference type="EMBL" id="JMCB01000004">
    <property type="protein sequence ID" value="KFE69399.1"/>
    <property type="molecule type" value="Genomic_DNA"/>
</dbReference>
<gene>
    <name evidence="4" type="ORF">DB31_6374</name>
</gene>
<keyword evidence="2" id="KW-0732">Signal</keyword>
<dbReference type="RefSeq" id="WP_063769215.1">
    <property type="nucleotide sequence ID" value="NZ_JMCB01000004.1"/>
</dbReference>
<organism evidence="4 5">
    <name type="scientific">Hyalangium minutum</name>
    <dbReference type="NCBI Taxonomy" id="394096"/>
    <lineage>
        <taxon>Bacteria</taxon>
        <taxon>Pseudomonadati</taxon>
        <taxon>Myxococcota</taxon>
        <taxon>Myxococcia</taxon>
        <taxon>Myxococcales</taxon>
        <taxon>Cystobacterineae</taxon>
        <taxon>Archangiaceae</taxon>
        <taxon>Hyalangium</taxon>
    </lineage>
</organism>
<dbReference type="AlphaFoldDB" id="A0A085WNY6"/>
<dbReference type="InterPro" id="IPR019734">
    <property type="entry name" value="TPR_rpt"/>
</dbReference>
<dbReference type="OrthoDB" id="9781970at2"/>
<dbReference type="InterPro" id="IPR008939">
    <property type="entry name" value="Lytic_TGlycosylase_superhlx_U"/>
</dbReference>
<evidence type="ECO:0000313" key="4">
    <source>
        <dbReference type="EMBL" id="KFE69399.1"/>
    </source>
</evidence>
<dbReference type="InterPro" id="IPR011990">
    <property type="entry name" value="TPR-like_helical_dom_sf"/>
</dbReference>
<dbReference type="Pfam" id="PF01464">
    <property type="entry name" value="SLT"/>
    <property type="match status" value="1"/>
</dbReference>
<comment type="similarity">
    <text evidence="1">Belongs to the transglycosylase Slt family.</text>
</comment>
<dbReference type="PANTHER" id="PTHR37423">
    <property type="entry name" value="SOLUBLE LYTIC MUREIN TRANSGLYCOSYLASE-RELATED"/>
    <property type="match status" value="1"/>
</dbReference>
<evidence type="ECO:0000256" key="1">
    <source>
        <dbReference type="ARBA" id="ARBA00007734"/>
    </source>
</evidence>
<evidence type="ECO:0000313" key="5">
    <source>
        <dbReference type="Proteomes" id="UP000028725"/>
    </source>
</evidence>
<proteinExistence type="inferred from homology"/>
<dbReference type="SUPFAM" id="SSF53955">
    <property type="entry name" value="Lysozyme-like"/>
    <property type="match status" value="1"/>
</dbReference>
<accession>A0A085WNY6</accession>
<dbReference type="Gene3D" id="1.25.40.10">
    <property type="entry name" value="Tetratricopeptide repeat domain"/>
    <property type="match status" value="2"/>
</dbReference>
<dbReference type="InterPro" id="IPR023346">
    <property type="entry name" value="Lysozyme-like_dom_sf"/>
</dbReference>
<feature type="domain" description="Transglycosylase SLT" evidence="3">
    <location>
        <begin position="658"/>
        <end position="768"/>
    </location>
</feature>
<dbReference type="GO" id="GO:0004553">
    <property type="term" value="F:hydrolase activity, hydrolyzing O-glycosyl compounds"/>
    <property type="evidence" value="ECO:0007669"/>
    <property type="project" value="InterPro"/>
</dbReference>
<comment type="caution">
    <text evidence="4">The sequence shown here is derived from an EMBL/GenBank/DDBJ whole genome shotgun (WGS) entry which is preliminary data.</text>
</comment>
<evidence type="ECO:0000256" key="2">
    <source>
        <dbReference type="ARBA" id="ARBA00022729"/>
    </source>
</evidence>
<dbReference type="Proteomes" id="UP000028725">
    <property type="component" value="Unassembled WGS sequence"/>
</dbReference>